<keyword evidence="5" id="KW-0812">Transmembrane</keyword>
<keyword evidence="5" id="KW-0472">Membrane</keyword>
<dbReference type="Gene3D" id="2.40.10.10">
    <property type="entry name" value="Trypsin-like serine proteases"/>
    <property type="match status" value="2"/>
</dbReference>
<dbReference type="Proteomes" id="UP000077701">
    <property type="component" value="Unassembled WGS sequence"/>
</dbReference>
<evidence type="ECO:0000313" key="7">
    <source>
        <dbReference type="EMBL" id="GAT64557.1"/>
    </source>
</evidence>
<feature type="domain" description="PDZ" evidence="6">
    <location>
        <begin position="396"/>
        <end position="453"/>
    </location>
</feature>
<keyword evidence="3" id="KW-0378">Hydrolase</keyword>
<proteinExistence type="inferred from homology"/>
<comment type="caution">
    <text evidence="7">The sequence shown here is derived from an EMBL/GenBank/DDBJ whole genome shotgun (WGS) entry which is preliminary data.</text>
</comment>
<dbReference type="InterPro" id="IPR043504">
    <property type="entry name" value="Peptidase_S1_PA_chymotrypsin"/>
</dbReference>
<keyword evidence="2" id="KW-0645">Protease</keyword>
<evidence type="ECO:0000256" key="1">
    <source>
        <dbReference type="ARBA" id="ARBA00010541"/>
    </source>
</evidence>
<feature type="transmembrane region" description="Helical" evidence="5">
    <location>
        <begin position="132"/>
        <end position="156"/>
    </location>
</feature>
<dbReference type="PRINTS" id="PR00834">
    <property type="entry name" value="PROTEASES2C"/>
</dbReference>
<evidence type="ECO:0000256" key="3">
    <source>
        <dbReference type="ARBA" id="ARBA00022801"/>
    </source>
</evidence>
<sequence>MNEMDDKKNEQDTTPIEAASGGWSQFGAEPPRAGGFPGGRAAGAAEAAGQGRTAPLPSLPLGAPAGVPAGTPAPPVGAQPLGTPAGSPSGAPAGPPAPPVTPSGAPAGPAAPVTEPVTVPAQRGRLSGMQKLGAGLALAAMAVGGGVAGAFAATALDDGPALVSSAAPVVSAAGNVATVADVAAAVQPAVVSIEVKTAAGGGEGSGVVLSADGLILTNNHVVGSVGQDGRVTVKFSDGRTVSARIVGTDPATDLAVIRAENVSGLTAASLGDSDRLKVGDSVLAIGSPLGLSGSVSAGIVSALDRTVTVGGEREQQLPPGWGGDRQQQGAAQVTTIGGAIQTDAAINPGNSGGALVDSSGRVIGINTAIATNGGDGSIGVGFAIPINTARQVADQLIETGKVVHAFLGVGLADATGDTAGALVGQVTEGSPAAQAGLRQGDVITKINDTAVEDGDTVVGVVRGLKPGDKVTLVYLRDGRSQTVTATLVQKTGE</sequence>
<feature type="compositionally biased region" description="Low complexity" evidence="4">
    <location>
        <begin position="102"/>
        <end position="115"/>
    </location>
</feature>
<dbReference type="InterPro" id="IPR001940">
    <property type="entry name" value="Peptidase_S1C"/>
</dbReference>
<organism evidence="7 8">
    <name type="scientific">Planomonospora sphaerica</name>
    <dbReference type="NCBI Taxonomy" id="161355"/>
    <lineage>
        <taxon>Bacteria</taxon>
        <taxon>Bacillati</taxon>
        <taxon>Actinomycetota</taxon>
        <taxon>Actinomycetes</taxon>
        <taxon>Streptosporangiales</taxon>
        <taxon>Streptosporangiaceae</taxon>
        <taxon>Planomonospora</taxon>
    </lineage>
</organism>
<dbReference type="SUPFAM" id="SSF50494">
    <property type="entry name" value="Trypsin-like serine proteases"/>
    <property type="match status" value="1"/>
</dbReference>
<accession>A0A161LHA5</accession>
<evidence type="ECO:0000256" key="2">
    <source>
        <dbReference type="ARBA" id="ARBA00022670"/>
    </source>
</evidence>
<feature type="compositionally biased region" description="Low complexity" evidence="4">
    <location>
        <begin position="78"/>
        <end position="92"/>
    </location>
</feature>
<dbReference type="PROSITE" id="PS50106">
    <property type="entry name" value="PDZ"/>
    <property type="match status" value="1"/>
</dbReference>
<dbReference type="SUPFAM" id="SSF50156">
    <property type="entry name" value="PDZ domain-like"/>
    <property type="match status" value="1"/>
</dbReference>
<dbReference type="InterPro" id="IPR001478">
    <property type="entry name" value="PDZ"/>
</dbReference>
<keyword evidence="5" id="KW-1133">Transmembrane helix</keyword>
<name>A0A161LHA5_9ACTN</name>
<evidence type="ECO:0000259" key="6">
    <source>
        <dbReference type="PROSITE" id="PS50106"/>
    </source>
</evidence>
<evidence type="ECO:0000256" key="4">
    <source>
        <dbReference type="SAM" id="MobiDB-lite"/>
    </source>
</evidence>
<protein>
    <submittedName>
        <fullName evidence="7">Trypsin</fullName>
    </submittedName>
</protein>
<dbReference type="AlphaFoldDB" id="A0A161LHA5"/>
<reference evidence="8" key="2">
    <citation type="submission" date="2016-04" db="EMBL/GenBank/DDBJ databases">
        <title>Planomonospora sphaerica JCM9374 whole genome shotgun sequence.</title>
        <authorList>
            <person name="Suzuki T."/>
            <person name="Dohra H."/>
            <person name="Kodani S."/>
        </authorList>
    </citation>
    <scope>NUCLEOTIDE SEQUENCE [LARGE SCALE GENOMIC DNA]</scope>
    <source>
        <strain evidence="8">JCM 9374</strain>
    </source>
</reference>
<dbReference type="GO" id="GO:0004252">
    <property type="term" value="F:serine-type endopeptidase activity"/>
    <property type="evidence" value="ECO:0007669"/>
    <property type="project" value="InterPro"/>
</dbReference>
<feature type="compositionally biased region" description="Low complexity" evidence="4">
    <location>
        <begin position="42"/>
        <end position="70"/>
    </location>
</feature>
<dbReference type="EMBL" id="BDCX01000001">
    <property type="protein sequence ID" value="GAT64557.1"/>
    <property type="molecule type" value="Genomic_DNA"/>
</dbReference>
<gene>
    <name evidence="7" type="ORF">PS9374_00187</name>
</gene>
<dbReference type="InterPro" id="IPR051201">
    <property type="entry name" value="Chloro_Bact_Ser_Proteases"/>
</dbReference>
<dbReference type="InterPro" id="IPR009003">
    <property type="entry name" value="Peptidase_S1_PA"/>
</dbReference>
<dbReference type="GO" id="GO:0006508">
    <property type="term" value="P:proteolysis"/>
    <property type="evidence" value="ECO:0007669"/>
    <property type="project" value="UniProtKB-KW"/>
</dbReference>
<keyword evidence="8" id="KW-1185">Reference proteome</keyword>
<dbReference type="Gene3D" id="2.30.42.10">
    <property type="match status" value="1"/>
</dbReference>
<dbReference type="SMART" id="SM00228">
    <property type="entry name" value="PDZ"/>
    <property type="match status" value="1"/>
</dbReference>
<evidence type="ECO:0000256" key="5">
    <source>
        <dbReference type="SAM" id="Phobius"/>
    </source>
</evidence>
<dbReference type="PANTHER" id="PTHR43343:SF3">
    <property type="entry name" value="PROTEASE DO-LIKE 8, CHLOROPLASTIC"/>
    <property type="match status" value="1"/>
</dbReference>
<reference evidence="7 8" key="1">
    <citation type="journal article" date="2016" name="Genome Announc.">
        <title>Draft Genome Sequence of Planomonospora sphaerica JCM9374, a Rare Actinomycete.</title>
        <authorList>
            <person name="Dohra H."/>
            <person name="Suzuki T."/>
            <person name="Inoue Y."/>
            <person name="Kodani S."/>
        </authorList>
    </citation>
    <scope>NUCLEOTIDE SEQUENCE [LARGE SCALE GENOMIC DNA]</scope>
    <source>
        <strain evidence="7 8">JCM 9374</strain>
    </source>
</reference>
<comment type="similarity">
    <text evidence="1">Belongs to the peptidase S1C family.</text>
</comment>
<feature type="compositionally biased region" description="Basic and acidic residues" evidence="4">
    <location>
        <begin position="1"/>
        <end position="11"/>
    </location>
</feature>
<evidence type="ECO:0000313" key="8">
    <source>
        <dbReference type="Proteomes" id="UP000077701"/>
    </source>
</evidence>
<dbReference type="RefSeq" id="WP_231647087.1">
    <property type="nucleotide sequence ID" value="NZ_BDCX01000001.1"/>
</dbReference>
<dbReference type="PANTHER" id="PTHR43343">
    <property type="entry name" value="PEPTIDASE S12"/>
    <property type="match status" value="1"/>
</dbReference>
<dbReference type="Pfam" id="PF13180">
    <property type="entry name" value="PDZ_2"/>
    <property type="match status" value="1"/>
</dbReference>
<dbReference type="InterPro" id="IPR036034">
    <property type="entry name" value="PDZ_sf"/>
</dbReference>
<feature type="region of interest" description="Disordered" evidence="4">
    <location>
        <begin position="1"/>
        <end position="115"/>
    </location>
</feature>
<dbReference type="Pfam" id="PF13365">
    <property type="entry name" value="Trypsin_2"/>
    <property type="match status" value="1"/>
</dbReference>
<dbReference type="STRING" id="161355.PS9374_00187"/>